<evidence type="ECO:0000256" key="6">
    <source>
        <dbReference type="ARBA" id="ARBA00022967"/>
    </source>
</evidence>
<evidence type="ECO:0000259" key="8">
    <source>
        <dbReference type="PROSITE" id="PS50893"/>
    </source>
</evidence>
<name>A0A3B7M252_9GAMM</name>
<reference evidence="10" key="1">
    <citation type="submission" date="2018-09" db="EMBL/GenBank/DDBJ databases">
        <title>The complete genome of Acinetobacter sp. strain WCHAc010005.</title>
        <authorList>
            <person name="Hu Y."/>
            <person name="Long H."/>
            <person name="Feng Y."/>
            <person name="Zong Z."/>
        </authorList>
    </citation>
    <scope>NUCLEOTIDE SEQUENCE [LARGE SCALE GENOMIC DNA]</scope>
    <source>
        <strain evidence="10">WCHAc010005</strain>
    </source>
</reference>
<evidence type="ECO:0000256" key="7">
    <source>
        <dbReference type="ARBA" id="ARBA00023136"/>
    </source>
</evidence>
<gene>
    <name evidence="9" type="ORF">CDG60_08955</name>
</gene>
<dbReference type="PROSITE" id="PS50893">
    <property type="entry name" value="ABC_TRANSPORTER_2"/>
    <property type="match status" value="1"/>
</dbReference>
<dbReference type="Gene3D" id="3.40.50.300">
    <property type="entry name" value="P-loop containing nucleotide triphosphate hydrolases"/>
    <property type="match status" value="1"/>
</dbReference>
<keyword evidence="3" id="KW-0997">Cell inner membrane</keyword>
<dbReference type="Gene3D" id="2.40.50.140">
    <property type="entry name" value="Nucleic acid-binding proteins"/>
    <property type="match status" value="1"/>
</dbReference>
<evidence type="ECO:0000313" key="9">
    <source>
        <dbReference type="EMBL" id="AXY56683.1"/>
    </source>
</evidence>
<evidence type="ECO:0000256" key="4">
    <source>
        <dbReference type="ARBA" id="ARBA00022741"/>
    </source>
</evidence>
<dbReference type="InterPro" id="IPR008995">
    <property type="entry name" value="Mo/tungstate-bd_C_term_dom"/>
</dbReference>
<dbReference type="AlphaFoldDB" id="A0A3B7M252"/>
<keyword evidence="4" id="KW-0547">Nucleotide-binding</keyword>
<dbReference type="FunFam" id="3.40.50.300:FF:000425">
    <property type="entry name" value="Probable ABC transporter, ATP-binding subunit"/>
    <property type="match status" value="1"/>
</dbReference>
<keyword evidence="2" id="KW-1003">Cell membrane</keyword>
<proteinExistence type="predicted"/>
<keyword evidence="5 9" id="KW-0067">ATP-binding</keyword>
<dbReference type="GO" id="GO:0015697">
    <property type="term" value="P:quaternary ammonium group transport"/>
    <property type="evidence" value="ECO:0007669"/>
    <property type="project" value="UniProtKB-ARBA"/>
</dbReference>
<dbReference type="PANTHER" id="PTHR42781">
    <property type="entry name" value="SPERMIDINE/PUTRESCINE IMPORT ATP-BINDING PROTEIN POTA"/>
    <property type="match status" value="1"/>
</dbReference>
<dbReference type="InterPro" id="IPR003439">
    <property type="entry name" value="ABC_transporter-like_ATP-bd"/>
</dbReference>
<dbReference type="Proteomes" id="UP000263753">
    <property type="component" value="Chromosome"/>
</dbReference>
<dbReference type="EMBL" id="CP032134">
    <property type="protein sequence ID" value="AXY56683.1"/>
    <property type="molecule type" value="Genomic_DNA"/>
</dbReference>
<protein>
    <submittedName>
        <fullName evidence="9">ATP-binding cassette domain-containing protein</fullName>
    </submittedName>
</protein>
<keyword evidence="6" id="KW-1278">Translocase</keyword>
<keyword evidence="7" id="KW-0472">Membrane</keyword>
<dbReference type="GO" id="GO:0005524">
    <property type="term" value="F:ATP binding"/>
    <property type="evidence" value="ECO:0007669"/>
    <property type="project" value="UniProtKB-KW"/>
</dbReference>
<dbReference type="SMART" id="SM00382">
    <property type="entry name" value="AAA"/>
    <property type="match status" value="1"/>
</dbReference>
<evidence type="ECO:0000313" key="10">
    <source>
        <dbReference type="Proteomes" id="UP000263753"/>
    </source>
</evidence>
<accession>A0A3B7M252</accession>
<dbReference type="InterPro" id="IPR050093">
    <property type="entry name" value="ABC_SmlMolc_Importer"/>
</dbReference>
<dbReference type="PANTHER" id="PTHR42781:SF5">
    <property type="entry name" value="PUTRESCINE TRANSPORT ATP-BINDING PROTEIN POTG"/>
    <property type="match status" value="1"/>
</dbReference>
<dbReference type="Pfam" id="PF00005">
    <property type="entry name" value="ABC_tran"/>
    <property type="match status" value="1"/>
</dbReference>
<evidence type="ECO:0000256" key="3">
    <source>
        <dbReference type="ARBA" id="ARBA00022519"/>
    </source>
</evidence>
<dbReference type="InterPro" id="IPR027417">
    <property type="entry name" value="P-loop_NTPase"/>
</dbReference>
<dbReference type="PROSITE" id="PS00211">
    <property type="entry name" value="ABC_TRANSPORTER_1"/>
    <property type="match status" value="1"/>
</dbReference>
<evidence type="ECO:0000256" key="1">
    <source>
        <dbReference type="ARBA" id="ARBA00022448"/>
    </source>
</evidence>
<dbReference type="GO" id="GO:0016887">
    <property type="term" value="F:ATP hydrolysis activity"/>
    <property type="evidence" value="ECO:0007669"/>
    <property type="project" value="InterPro"/>
</dbReference>
<dbReference type="InterPro" id="IPR003593">
    <property type="entry name" value="AAA+_ATPase"/>
</dbReference>
<dbReference type="KEGG" id="achi:CDG60_08955"/>
<organism evidence="9 10">
    <name type="scientific">Acinetobacter chinensis</name>
    <dbReference type="NCBI Taxonomy" id="2004650"/>
    <lineage>
        <taxon>Bacteria</taxon>
        <taxon>Pseudomonadati</taxon>
        <taxon>Pseudomonadota</taxon>
        <taxon>Gammaproteobacteria</taxon>
        <taxon>Moraxellales</taxon>
        <taxon>Moraxellaceae</taxon>
        <taxon>Acinetobacter</taxon>
    </lineage>
</organism>
<dbReference type="InterPro" id="IPR017871">
    <property type="entry name" value="ABC_transporter-like_CS"/>
</dbReference>
<sequence>MQIPAHLKNRISDQNQTSAGHLITTLKTYSVSSSASVLDVVDVRKSFGQTTVLEHINLDLKAGEFVSFLGPSGCGKTTLLRIIAGLEHPDYGRIVKHGQDISQQTTAKRKCGIVFQNYALFPNLTVTENIAFGLHKKQWTREQTEQRVDELLALIELSHCKFKYPDQLSGGQQQRVALARAIAPRPDILLLDEPLSALDALVRISLRQKIRNIQQQLNLPAIMVTHDQEEALSISDRIAVMNAGIIEQMDTPHNIYYRPQTRFVAQFIGSMNFMQAQAEKHSQLRVDQDVICHVAAKTFENGHQFEIAFRPENAQLMSMDTEASKDDLVFPVRLVSSEFLGAKRRVFCTGLLNQHDHKELIQVDIENHQAEQLSETMKIRVPVSALHIFDMQGRALC</sequence>
<dbReference type="Gene3D" id="2.40.50.100">
    <property type="match status" value="1"/>
</dbReference>
<keyword evidence="1" id="KW-0813">Transport</keyword>
<dbReference type="SUPFAM" id="SSF50331">
    <property type="entry name" value="MOP-like"/>
    <property type="match status" value="1"/>
</dbReference>
<evidence type="ECO:0000256" key="5">
    <source>
        <dbReference type="ARBA" id="ARBA00022840"/>
    </source>
</evidence>
<evidence type="ECO:0000256" key="2">
    <source>
        <dbReference type="ARBA" id="ARBA00022475"/>
    </source>
</evidence>
<dbReference type="SUPFAM" id="SSF52540">
    <property type="entry name" value="P-loop containing nucleoside triphosphate hydrolases"/>
    <property type="match status" value="1"/>
</dbReference>
<dbReference type="InterPro" id="IPR012340">
    <property type="entry name" value="NA-bd_OB-fold"/>
</dbReference>
<feature type="domain" description="ABC transporter" evidence="8">
    <location>
        <begin position="38"/>
        <end position="268"/>
    </location>
</feature>
<dbReference type="RefSeq" id="WP_087514015.1">
    <property type="nucleotide sequence ID" value="NZ_CP032134.1"/>
</dbReference>